<evidence type="ECO:0008006" key="3">
    <source>
        <dbReference type="Google" id="ProtNLM"/>
    </source>
</evidence>
<dbReference type="Gene3D" id="1.20.1280.50">
    <property type="match status" value="1"/>
</dbReference>
<dbReference type="OrthoDB" id="2998253at2759"/>
<accession>A0A0D0AV74</accession>
<keyword evidence="2" id="KW-1185">Reference proteome</keyword>
<evidence type="ECO:0000313" key="1">
    <source>
        <dbReference type="EMBL" id="KIK41809.1"/>
    </source>
</evidence>
<evidence type="ECO:0000313" key="2">
    <source>
        <dbReference type="Proteomes" id="UP000054485"/>
    </source>
</evidence>
<gene>
    <name evidence="1" type="ORF">CY34DRAFT_67681</name>
</gene>
<feature type="non-terminal residue" evidence="1">
    <location>
        <position position="67"/>
    </location>
</feature>
<dbReference type="HOGENOM" id="CLU_018544_6_3_1"/>
<protein>
    <recommendedName>
        <fullName evidence="3">F-box domain-containing protein</fullName>
    </recommendedName>
</protein>
<reference evidence="1 2" key="1">
    <citation type="submission" date="2014-04" db="EMBL/GenBank/DDBJ databases">
        <authorList>
            <consortium name="DOE Joint Genome Institute"/>
            <person name="Kuo A."/>
            <person name="Ruytinx J."/>
            <person name="Rineau F."/>
            <person name="Colpaert J."/>
            <person name="Kohler A."/>
            <person name="Nagy L.G."/>
            <person name="Floudas D."/>
            <person name="Copeland A."/>
            <person name="Barry K.W."/>
            <person name="Cichocki N."/>
            <person name="Veneault-Fourrey C."/>
            <person name="LaButti K."/>
            <person name="Lindquist E.A."/>
            <person name="Lipzen A."/>
            <person name="Lundell T."/>
            <person name="Morin E."/>
            <person name="Murat C."/>
            <person name="Sun H."/>
            <person name="Tunlid A."/>
            <person name="Henrissat B."/>
            <person name="Grigoriev I.V."/>
            <person name="Hibbett D.S."/>
            <person name="Martin F."/>
            <person name="Nordberg H.P."/>
            <person name="Cantor M.N."/>
            <person name="Hua S.X."/>
        </authorList>
    </citation>
    <scope>NUCLEOTIDE SEQUENCE [LARGE SCALE GENOMIC DNA]</scope>
    <source>
        <strain evidence="1 2">UH-Slu-Lm8-n1</strain>
    </source>
</reference>
<organism evidence="1 2">
    <name type="scientific">Suillus luteus UH-Slu-Lm8-n1</name>
    <dbReference type="NCBI Taxonomy" id="930992"/>
    <lineage>
        <taxon>Eukaryota</taxon>
        <taxon>Fungi</taxon>
        <taxon>Dikarya</taxon>
        <taxon>Basidiomycota</taxon>
        <taxon>Agaricomycotina</taxon>
        <taxon>Agaricomycetes</taxon>
        <taxon>Agaricomycetidae</taxon>
        <taxon>Boletales</taxon>
        <taxon>Suillineae</taxon>
        <taxon>Suillaceae</taxon>
        <taxon>Suillus</taxon>
    </lineage>
</organism>
<name>A0A0D0AV74_9AGAM</name>
<dbReference type="InParanoid" id="A0A0D0AV74"/>
<dbReference type="Proteomes" id="UP000054485">
    <property type="component" value="Unassembled WGS sequence"/>
</dbReference>
<reference evidence="2" key="2">
    <citation type="submission" date="2015-01" db="EMBL/GenBank/DDBJ databases">
        <title>Evolutionary Origins and Diversification of the Mycorrhizal Mutualists.</title>
        <authorList>
            <consortium name="DOE Joint Genome Institute"/>
            <consortium name="Mycorrhizal Genomics Consortium"/>
            <person name="Kohler A."/>
            <person name="Kuo A."/>
            <person name="Nagy L.G."/>
            <person name="Floudas D."/>
            <person name="Copeland A."/>
            <person name="Barry K.W."/>
            <person name="Cichocki N."/>
            <person name="Veneault-Fourrey C."/>
            <person name="LaButti K."/>
            <person name="Lindquist E.A."/>
            <person name="Lipzen A."/>
            <person name="Lundell T."/>
            <person name="Morin E."/>
            <person name="Murat C."/>
            <person name="Riley R."/>
            <person name="Ohm R."/>
            <person name="Sun H."/>
            <person name="Tunlid A."/>
            <person name="Henrissat B."/>
            <person name="Grigoriev I.V."/>
            <person name="Hibbett D.S."/>
            <person name="Martin F."/>
        </authorList>
    </citation>
    <scope>NUCLEOTIDE SEQUENCE [LARGE SCALE GENOMIC DNA]</scope>
    <source>
        <strain evidence="2">UH-Slu-Lm8-n1</strain>
    </source>
</reference>
<dbReference type="EMBL" id="KN835257">
    <property type="protein sequence ID" value="KIK41809.1"/>
    <property type="molecule type" value="Genomic_DNA"/>
</dbReference>
<feature type="non-terminal residue" evidence="1">
    <location>
        <position position="1"/>
    </location>
</feature>
<dbReference type="AlphaFoldDB" id="A0A0D0AV74"/>
<proteinExistence type="predicted"/>
<sequence length="67" mass="7692">ITQALNLHKGLLSALWRLPTEVLSQIFCHCLPEFDDLSPPSQLKAPMFLTQICQSWREVAVDMPNLW</sequence>